<evidence type="ECO:0000256" key="1">
    <source>
        <dbReference type="SAM" id="MobiDB-lite"/>
    </source>
</evidence>
<accession>A0A3L6SJX4</accession>
<gene>
    <name evidence="2" type="ORF">C2845_PM07G31470</name>
</gene>
<sequence length="225" mass="23600">MARQLLSPARAREEETGRRHCPRPSRGGRRGPLRRWKPFFASFGLVDAAIEAAGPALCRDELRGEVVELLCGVPAGDGGEAVGALRCHQSAAPRGPPLGRERRAPGDRREEARRRRRCRAPRPGSGRAQAAVVPRGRSRRAPSKSTSPAPVWGRRARERGGEVGERGGGGGAGHAGSARPPWPRACAGLPPAGLAPPAVPSSPAAARHARPPRPPAARAAPARLG</sequence>
<protein>
    <submittedName>
        <fullName evidence="2">Uncharacterized protein</fullName>
    </submittedName>
</protein>
<feature type="compositionally biased region" description="Low complexity" evidence="1">
    <location>
        <begin position="175"/>
        <end position="192"/>
    </location>
</feature>
<organism evidence="2 3">
    <name type="scientific">Panicum miliaceum</name>
    <name type="common">Proso millet</name>
    <name type="synonym">Broomcorn millet</name>
    <dbReference type="NCBI Taxonomy" id="4540"/>
    <lineage>
        <taxon>Eukaryota</taxon>
        <taxon>Viridiplantae</taxon>
        <taxon>Streptophyta</taxon>
        <taxon>Embryophyta</taxon>
        <taxon>Tracheophyta</taxon>
        <taxon>Spermatophyta</taxon>
        <taxon>Magnoliopsida</taxon>
        <taxon>Liliopsida</taxon>
        <taxon>Poales</taxon>
        <taxon>Poaceae</taxon>
        <taxon>PACMAD clade</taxon>
        <taxon>Panicoideae</taxon>
        <taxon>Panicodae</taxon>
        <taxon>Paniceae</taxon>
        <taxon>Panicinae</taxon>
        <taxon>Panicum</taxon>
        <taxon>Panicum sect. Panicum</taxon>
    </lineage>
</organism>
<feature type="region of interest" description="Disordered" evidence="1">
    <location>
        <begin position="87"/>
        <end position="225"/>
    </location>
</feature>
<proteinExistence type="predicted"/>
<keyword evidence="3" id="KW-1185">Reference proteome</keyword>
<dbReference type="EMBL" id="PQIB02000004">
    <property type="protein sequence ID" value="RLN22911.1"/>
    <property type="molecule type" value="Genomic_DNA"/>
</dbReference>
<name>A0A3L6SJX4_PANMI</name>
<reference evidence="3" key="1">
    <citation type="journal article" date="2019" name="Nat. Commun.">
        <title>The genome of broomcorn millet.</title>
        <authorList>
            <person name="Zou C."/>
            <person name="Miki D."/>
            <person name="Li D."/>
            <person name="Tang Q."/>
            <person name="Xiao L."/>
            <person name="Rajput S."/>
            <person name="Deng P."/>
            <person name="Jia W."/>
            <person name="Huang R."/>
            <person name="Zhang M."/>
            <person name="Sun Y."/>
            <person name="Hu J."/>
            <person name="Fu X."/>
            <person name="Schnable P.S."/>
            <person name="Li F."/>
            <person name="Zhang H."/>
            <person name="Feng B."/>
            <person name="Zhu X."/>
            <person name="Liu R."/>
            <person name="Schnable J.C."/>
            <person name="Zhu J.-K."/>
            <person name="Zhang H."/>
        </authorList>
    </citation>
    <scope>NUCLEOTIDE SEQUENCE [LARGE SCALE GENOMIC DNA]</scope>
</reference>
<dbReference type="PANTHER" id="PTHR47853">
    <property type="entry name" value="EXPRESSED PROTEIN"/>
    <property type="match status" value="1"/>
</dbReference>
<feature type="compositionally biased region" description="Basic residues" evidence="1">
    <location>
        <begin position="19"/>
        <end position="34"/>
    </location>
</feature>
<comment type="caution">
    <text evidence="2">The sequence shown here is derived from an EMBL/GenBank/DDBJ whole genome shotgun (WGS) entry which is preliminary data.</text>
</comment>
<feature type="region of interest" description="Disordered" evidence="1">
    <location>
        <begin position="1"/>
        <end position="34"/>
    </location>
</feature>
<evidence type="ECO:0000313" key="2">
    <source>
        <dbReference type="EMBL" id="RLN22911.1"/>
    </source>
</evidence>
<dbReference type="PANTHER" id="PTHR47853:SF1">
    <property type="entry name" value="EXPRESSED PROTEIN"/>
    <property type="match status" value="1"/>
</dbReference>
<dbReference type="STRING" id="4540.A0A3L6SJX4"/>
<dbReference type="Proteomes" id="UP000275267">
    <property type="component" value="Unassembled WGS sequence"/>
</dbReference>
<dbReference type="AlphaFoldDB" id="A0A3L6SJX4"/>
<feature type="compositionally biased region" description="Low complexity" evidence="1">
    <location>
        <begin position="216"/>
        <end position="225"/>
    </location>
</feature>
<feature type="compositionally biased region" description="Basic and acidic residues" evidence="1">
    <location>
        <begin position="99"/>
        <end position="113"/>
    </location>
</feature>
<evidence type="ECO:0000313" key="3">
    <source>
        <dbReference type="Proteomes" id="UP000275267"/>
    </source>
</evidence>